<name>A0A1K2I117_9HYPH</name>
<organism evidence="3 4">
    <name type="scientific">Devosia enhydra</name>
    <dbReference type="NCBI Taxonomy" id="665118"/>
    <lineage>
        <taxon>Bacteria</taxon>
        <taxon>Pseudomonadati</taxon>
        <taxon>Pseudomonadota</taxon>
        <taxon>Alphaproteobacteria</taxon>
        <taxon>Hyphomicrobiales</taxon>
        <taxon>Devosiaceae</taxon>
        <taxon>Devosia</taxon>
    </lineage>
</organism>
<dbReference type="AlphaFoldDB" id="A0A1K2I117"/>
<keyword evidence="4" id="KW-1185">Reference proteome</keyword>
<dbReference type="OrthoDB" id="7951197at2"/>
<proteinExistence type="predicted"/>
<sequence length="82" mass="9788">MNGSMFRVIVIILILGLIYFGLRRIWRDWSGRFRELDKAQRDQDLAKRQRDLAERQRPDVIDLKRDKDGKFRPGGRDDADRS</sequence>
<keyword evidence="2" id="KW-0812">Transmembrane</keyword>
<evidence type="ECO:0000256" key="2">
    <source>
        <dbReference type="SAM" id="Phobius"/>
    </source>
</evidence>
<accession>A0A1K2I117</accession>
<gene>
    <name evidence="3" type="ORF">SAMN02983003_3259</name>
</gene>
<feature type="region of interest" description="Disordered" evidence="1">
    <location>
        <begin position="44"/>
        <end position="82"/>
    </location>
</feature>
<dbReference type="RefSeq" id="WP_072345417.1">
    <property type="nucleotide sequence ID" value="NZ_FPKU01000003.1"/>
</dbReference>
<evidence type="ECO:0000313" key="3">
    <source>
        <dbReference type="EMBL" id="SFZ86085.1"/>
    </source>
</evidence>
<keyword evidence="2" id="KW-1133">Transmembrane helix</keyword>
<dbReference type="STRING" id="665118.SAMN02983003_3259"/>
<protein>
    <submittedName>
        <fullName evidence="3">Uncharacterized protein</fullName>
    </submittedName>
</protein>
<evidence type="ECO:0000313" key="4">
    <source>
        <dbReference type="Proteomes" id="UP000183447"/>
    </source>
</evidence>
<feature type="transmembrane region" description="Helical" evidence="2">
    <location>
        <begin position="6"/>
        <end position="26"/>
    </location>
</feature>
<dbReference type="Proteomes" id="UP000183447">
    <property type="component" value="Unassembled WGS sequence"/>
</dbReference>
<evidence type="ECO:0000256" key="1">
    <source>
        <dbReference type="SAM" id="MobiDB-lite"/>
    </source>
</evidence>
<keyword evidence="2" id="KW-0472">Membrane</keyword>
<reference evidence="3 4" key="1">
    <citation type="submission" date="2016-11" db="EMBL/GenBank/DDBJ databases">
        <authorList>
            <person name="Jaros S."/>
            <person name="Januszkiewicz K."/>
            <person name="Wedrychowicz H."/>
        </authorList>
    </citation>
    <scope>NUCLEOTIDE SEQUENCE [LARGE SCALE GENOMIC DNA]</scope>
    <source>
        <strain evidence="3 4">ATCC 23634</strain>
    </source>
</reference>
<dbReference type="EMBL" id="FPKU01000003">
    <property type="protein sequence ID" value="SFZ86085.1"/>
    <property type="molecule type" value="Genomic_DNA"/>
</dbReference>